<feature type="active site" evidence="3">
    <location>
        <position position="83"/>
    </location>
</feature>
<evidence type="ECO:0000256" key="3">
    <source>
        <dbReference type="PIRSR" id="PIRSR600223-1"/>
    </source>
</evidence>
<evidence type="ECO:0000313" key="5">
    <source>
        <dbReference type="EMBL" id="GIH02771.1"/>
    </source>
</evidence>
<dbReference type="Pfam" id="PF10502">
    <property type="entry name" value="Peptidase_S26"/>
    <property type="match status" value="2"/>
</dbReference>
<feature type="domain" description="Peptidase S26" evidence="4">
    <location>
        <begin position="104"/>
        <end position="144"/>
    </location>
</feature>
<dbReference type="InterPro" id="IPR000223">
    <property type="entry name" value="Pept_S26A_signal_pept_1"/>
</dbReference>
<dbReference type="Gene3D" id="2.10.109.10">
    <property type="entry name" value="Umud Fragment, subunit A"/>
    <property type="match status" value="1"/>
</dbReference>
<comment type="subcellular location">
    <subcellularLocation>
        <location evidence="1">Cell membrane</location>
        <topology evidence="1">Single-pass type II membrane protein</topology>
    </subcellularLocation>
</comment>
<dbReference type="Proteomes" id="UP000612899">
    <property type="component" value="Unassembled WGS sequence"/>
</dbReference>
<dbReference type="RefSeq" id="WP_203906713.1">
    <property type="nucleotide sequence ID" value="NZ_BONY01000004.1"/>
</dbReference>
<name>A0A8J3VDV7_9ACTN</name>
<comment type="similarity">
    <text evidence="2">Belongs to the peptidase S26 family.</text>
</comment>
<evidence type="ECO:0000259" key="4">
    <source>
        <dbReference type="Pfam" id="PF10502"/>
    </source>
</evidence>
<dbReference type="GO" id="GO:0004252">
    <property type="term" value="F:serine-type endopeptidase activity"/>
    <property type="evidence" value="ECO:0007669"/>
    <property type="project" value="InterPro"/>
</dbReference>
<evidence type="ECO:0000256" key="2">
    <source>
        <dbReference type="ARBA" id="ARBA00009370"/>
    </source>
</evidence>
<comment type="caution">
    <text evidence="5">The sequence shown here is derived from an EMBL/GenBank/DDBJ whole genome shotgun (WGS) entry which is preliminary data.</text>
</comment>
<dbReference type="GO" id="GO:0005886">
    <property type="term" value="C:plasma membrane"/>
    <property type="evidence" value="ECO:0007669"/>
    <property type="project" value="UniProtKB-SubCell"/>
</dbReference>
<dbReference type="SUPFAM" id="SSF51306">
    <property type="entry name" value="LexA/Signal peptidase"/>
    <property type="match status" value="1"/>
</dbReference>
<dbReference type="PANTHER" id="PTHR43390:SF1">
    <property type="entry name" value="CHLOROPLAST PROCESSING PEPTIDASE"/>
    <property type="match status" value="1"/>
</dbReference>
<dbReference type="InterPro" id="IPR036286">
    <property type="entry name" value="LexA/Signal_pep-like_sf"/>
</dbReference>
<dbReference type="InterPro" id="IPR019533">
    <property type="entry name" value="Peptidase_S26"/>
</dbReference>
<evidence type="ECO:0000256" key="1">
    <source>
        <dbReference type="ARBA" id="ARBA00004401"/>
    </source>
</evidence>
<dbReference type="PANTHER" id="PTHR43390">
    <property type="entry name" value="SIGNAL PEPTIDASE I"/>
    <property type="match status" value="1"/>
</dbReference>
<dbReference type="AlphaFoldDB" id="A0A8J3VDV7"/>
<evidence type="ECO:0000313" key="6">
    <source>
        <dbReference type="Proteomes" id="UP000612899"/>
    </source>
</evidence>
<keyword evidence="6" id="KW-1185">Reference proteome</keyword>
<dbReference type="GO" id="GO:0006465">
    <property type="term" value="P:signal peptide processing"/>
    <property type="evidence" value="ECO:0007669"/>
    <property type="project" value="InterPro"/>
</dbReference>
<accession>A0A8J3VDV7</accession>
<feature type="active site" evidence="3">
    <location>
        <position position="33"/>
    </location>
</feature>
<proteinExistence type="inferred from homology"/>
<gene>
    <name evidence="5" type="primary">lepB_1</name>
    <name evidence="5" type="ORF">Rhe02_08380</name>
</gene>
<sequence length="151" mass="16243">MGPAIAVIALALAATGLLWLRRRLLVVTVDGPSMEPTYHQGDRVVVRRRHAAQLRLGDVVVIERPDDDGTWPAHSLPQRWLVKRVAALPGGKVPADLAPALAEQAGVDVPPGSLVLLGDNAANSYDSRYIGYFPADRLLGVVRRRMSPTAA</sequence>
<protein>
    <submittedName>
        <fullName evidence="5">S26 family signal peptidase</fullName>
    </submittedName>
</protein>
<dbReference type="CDD" id="cd06530">
    <property type="entry name" value="S26_SPase_I"/>
    <property type="match status" value="1"/>
</dbReference>
<feature type="domain" description="Peptidase S26" evidence="4">
    <location>
        <begin position="9"/>
        <end position="93"/>
    </location>
</feature>
<dbReference type="PRINTS" id="PR00727">
    <property type="entry name" value="LEADERPTASE"/>
</dbReference>
<reference evidence="5" key="1">
    <citation type="submission" date="2021-01" db="EMBL/GenBank/DDBJ databases">
        <title>Whole genome shotgun sequence of Rhizocola hellebori NBRC 109834.</title>
        <authorList>
            <person name="Komaki H."/>
            <person name="Tamura T."/>
        </authorList>
    </citation>
    <scope>NUCLEOTIDE SEQUENCE</scope>
    <source>
        <strain evidence="5">NBRC 109834</strain>
    </source>
</reference>
<organism evidence="5 6">
    <name type="scientific">Rhizocola hellebori</name>
    <dbReference type="NCBI Taxonomy" id="1392758"/>
    <lineage>
        <taxon>Bacteria</taxon>
        <taxon>Bacillati</taxon>
        <taxon>Actinomycetota</taxon>
        <taxon>Actinomycetes</taxon>
        <taxon>Micromonosporales</taxon>
        <taxon>Micromonosporaceae</taxon>
        <taxon>Rhizocola</taxon>
    </lineage>
</organism>
<dbReference type="EMBL" id="BONY01000004">
    <property type="protein sequence ID" value="GIH02771.1"/>
    <property type="molecule type" value="Genomic_DNA"/>
</dbReference>